<proteinExistence type="predicted"/>
<dbReference type="InterPro" id="IPR011004">
    <property type="entry name" value="Trimer_LpxA-like_sf"/>
</dbReference>
<dbReference type="PANTHER" id="PTHR43300">
    <property type="entry name" value="ACETYLTRANSFERASE"/>
    <property type="match status" value="1"/>
</dbReference>
<accession>A0A0G0B9E5</accession>
<name>A0A0G0B9E5_9BACT</name>
<dbReference type="Gene3D" id="2.160.10.10">
    <property type="entry name" value="Hexapeptide repeat proteins"/>
    <property type="match status" value="1"/>
</dbReference>
<dbReference type="Proteomes" id="UP000034952">
    <property type="component" value="Unassembled WGS sequence"/>
</dbReference>
<dbReference type="GO" id="GO:0016740">
    <property type="term" value="F:transferase activity"/>
    <property type="evidence" value="ECO:0007669"/>
    <property type="project" value="UniProtKB-KW"/>
</dbReference>
<dbReference type="AlphaFoldDB" id="A0A0G0B9E5"/>
<sequence length="218" mass="23406">MIFTEDFNKKELITFEGNIRVHPDAQISAESVIGENTLILDSKLGKVTIGESCIIGNFTILEENVNIGDGSKIWHFCHIRNDVKIGKNCILGDYVFIDSGVQIGDETKIQNYVPVYHGVVLEEGVFLGPNSLTTNDLIPRARTEKGEIKGGDDWQVSAIHIGKDASIGAGAVLKPGINIGEKALIGAGAVVTKDVPAGAVVVGNPGHILRYIEGYEPK</sequence>
<evidence type="ECO:0000313" key="3">
    <source>
        <dbReference type="EMBL" id="KKP66014.1"/>
    </source>
</evidence>
<organism evidence="3 4">
    <name type="scientific">Candidatus Nomurabacteria bacterium GW2011_GWE1_35_16</name>
    <dbReference type="NCBI Taxonomy" id="1618761"/>
    <lineage>
        <taxon>Bacteria</taxon>
        <taxon>Candidatus Nomuraibacteriota</taxon>
    </lineage>
</organism>
<keyword evidence="2" id="KW-0677">Repeat</keyword>
<reference evidence="3 4" key="1">
    <citation type="journal article" date="2015" name="Nature">
        <title>rRNA introns, odd ribosomes, and small enigmatic genomes across a large radiation of phyla.</title>
        <authorList>
            <person name="Brown C.T."/>
            <person name="Hug L.A."/>
            <person name="Thomas B.C."/>
            <person name="Sharon I."/>
            <person name="Castelle C.J."/>
            <person name="Singh A."/>
            <person name="Wilkins M.J."/>
            <person name="Williams K.H."/>
            <person name="Banfield J.F."/>
        </authorList>
    </citation>
    <scope>NUCLEOTIDE SEQUENCE [LARGE SCALE GENOMIC DNA]</scope>
</reference>
<dbReference type="CDD" id="cd03358">
    <property type="entry name" value="LbH_WxcM_N_like"/>
    <property type="match status" value="1"/>
</dbReference>
<dbReference type="SUPFAM" id="SSF51161">
    <property type="entry name" value="Trimeric LpxA-like enzymes"/>
    <property type="match status" value="1"/>
</dbReference>
<dbReference type="InterPro" id="IPR018357">
    <property type="entry name" value="Hexapep_transf_CS"/>
</dbReference>
<dbReference type="InterPro" id="IPR001451">
    <property type="entry name" value="Hexapep"/>
</dbReference>
<keyword evidence="1 3" id="KW-0808">Transferase</keyword>
<evidence type="ECO:0000313" key="4">
    <source>
        <dbReference type="Proteomes" id="UP000034952"/>
    </source>
</evidence>
<dbReference type="Pfam" id="PF14602">
    <property type="entry name" value="Hexapep_2"/>
    <property type="match status" value="1"/>
</dbReference>
<dbReference type="PROSITE" id="PS00101">
    <property type="entry name" value="HEXAPEP_TRANSFERASES"/>
    <property type="match status" value="1"/>
</dbReference>
<gene>
    <name evidence="3" type="ORF">UR64_C0014G0015</name>
</gene>
<protein>
    <submittedName>
        <fullName evidence="3">Transferase hexapeptide repeat containing protein</fullName>
    </submittedName>
</protein>
<evidence type="ECO:0000256" key="1">
    <source>
        <dbReference type="ARBA" id="ARBA00022679"/>
    </source>
</evidence>
<dbReference type="InterPro" id="IPR050179">
    <property type="entry name" value="Trans_hexapeptide_repeat"/>
</dbReference>
<dbReference type="Pfam" id="PF00132">
    <property type="entry name" value="Hexapep"/>
    <property type="match status" value="1"/>
</dbReference>
<comment type="caution">
    <text evidence="3">The sequence shown here is derived from an EMBL/GenBank/DDBJ whole genome shotgun (WGS) entry which is preliminary data.</text>
</comment>
<dbReference type="PANTHER" id="PTHR43300:SF4">
    <property type="entry name" value="ACYL-[ACYL-CARRIER-PROTEIN]--UDP-N-ACETYLGLUCOSAMINE O-ACYLTRANSFERASE"/>
    <property type="match status" value="1"/>
</dbReference>
<dbReference type="EMBL" id="LBPY01000014">
    <property type="protein sequence ID" value="KKP66014.1"/>
    <property type="molecule type" value="Genomic_DNA"/>
</dbReference>
<evidence type="ECO:0000256" key="2">
    <source>
        <dbReference type="ARBA" id="ARBA00022737"/>
    </source>
</evidence>